<dbReference type="InterPro" id="IPR051095">
    <property type="entry name" value="Dros_DevTransReg"/>
</dbReference>
<evidence type="ECO:0000259" key="6">
    <source>
        <dbReference type="PROSITE" id="PS50157"/>
    </source>
</evidence>
<dbReference type="SUPFAM" id="SSF54695">
    <property type="entry name" value="POZ domain"/>
    <property type="match status" value="1"/>
</dbReference>
<dbReference type="GO" id="GO:0006357">
    <property type="term" value="P:regulation of transcription by RNA polymerase II"/>
    <property type="evidence" value="ECO:0007669"/>
    <property type="project" value="TreeGrafter"/>
</dbReference>
<name>A0A8S1CNU8_9INSE</name>
<keyword evidence="3" id="KW-0862">Zinc</keyword>
<reference evidence="7 8" key="1">
    <citation type="submission" date="2020-04" db="EMBL/GenBank/DDBJ databases">
        <authorList>
            <person name="Alioto T."/>
            <person name="Alioto T."/>
            <person name="Gomez Garrido J."/>
        </authorList>
    </citation>
    <scope>NUCLEOTIDE SEQUENCE [LARGE SCALE GENOMIC DNA]</scope>
</reference>
<dbReference type="GO" id="GO:0003006">
    <property type="term" value="P:developmental process involved in reproduction"/>
    <property type="evidence" value="ECO:0007669"/>
    <property type="project" value="UniProtKB-ARBA"/>
</dbReference>
<evidence type="ECO:0008006" key="9">
    <source>
        <dbReference type="Google" id="ProtNLM"/>
    </source>
</evidence>
<comment type="caution">
    <text evidence="7">The sequence shown here is derived from an EMBL/GenBank/DDBJ whole genome shotgun (WGS) entry which is preliminary data.</text>
</comment>
<keyword evidence="2" id="KW-0539">Nucleus</keyword>
<dbReference type="PANTHER" id="PTHR23110:SF98">
    <property type="entry name" value="PRE-LOLA-G, ISOFORM C-RELATED"/>
    <property type="match status" value="1"/>
</dbReference>
<dbReference type="EMBL" id="CADEPI010000046">
    <property type="protein sequence ID" value="CAB3369564.1"/>
    <property type="molecule type" value="Genomic_DNA"/>
</dbReference>
<evidence type="ECO:0000256" key="3">
    <source>
        <dbReference type="PROSITE-ProRule" id="PRU00042"/>
    </source>
</evidence>
<feature type="region of interest" description="Disordered" evidence="4">
    <location>
        <begin position="128"/>
        <end position="147"/>
    </location>
</feature>
<dbReference type="GO" id="GO:0005634">
    <property type="term" value="C:nucleus"/>
    <property type="evidence" value="ECO:0007669"/>
    <property type="project" value="UniProtKB-SubCell"/>
</dbReference>
<dbReference type="InterPro" id="IPR013087">
    <property type="entry name" value="Znf_C2H2_type"/>
</dbReference>
<keyword evidence="3" id="KW-0479">Metal-binding</keyword>
<dbReference type="Proteomes" id="UP000494165">
    <property type="component" value="Unassembled WGS sequence"/>
</dbReference>
<keyword evidence="8" id="KW-1185">Reference proteome</keyword>
<gene>
    <name evidence="7" type="ORF">CLODIP_2_CD02652</name>
</gene>
<dbReference type="AlphaFoldDB" id="A0A8S1CNU8"/>
<evidence type="ECO:0000256" key="2">
    <source>
        <dbReference type="ARBA" id="ARBA00023242"/>
    </source>
</evidence>
<dbReference type="SMART" id="SM00225">
    <property type="entry name" value="BTB"/>
    <property type="match status" value="1"/>
</dbReference>
<dbReference type="PROSITE" id="PS00028">
    <property type="entry name" value="ZINC_FINGER_C2H2_1"/>
    <property type="match status" value="1"/>
</dbReference>
<dbReference type="PROSITE" id="PS50097">
    <property type="entry name" value="BTB"/>
    <property type="match status" value="1"/>
</dbReference>
<dbReference type="GO" id="GO:0008270">
    <property type="term" value="F:zinc ion binding"/>
    <property type="evidence" value="ECO:0007669"/>
    <property type="project" value="UniProtKB-KW"/>
</dbReference>
<organism evidence="7 8">
    <name type="scientific">Cloeon dipterum</name>
    <dbReference type="NCBI Taxonomy" id="197152"/>
    <lineage>
        <taxon>Eukaryota</taxon>
        <taxon>Metazoa</taxon>
        <taxon>Ecdysozoa</taxon>
        <taxon>Arthropoda</taxon>
        <taxon>Hexapoda</taxon>
        <taxon>Insecta</taxon>
        <taxon>Pterygota</taxon>
        <taxon>Palaeoptera</taxon>
        <taxon>Ephemeroptera</taxon>
        <taxon>Pisciforma</taxon>
        <taxon>Baetidae</taxon>
        <taxon>Cloeon</taxon>
    </lineage>
</organism>
<dbReference type="Pfam" id="PF00096">
    <property type="entry name" value="zf-C2H2"/>
    <property type="match status" value="1"/>
</dbReference>
<comment type="subcellular location">
    <subcellularLocation>
        <location evidence="1">Nucleus</location>
    </subcellularLocation>
</comment>
<evidence type="ECO:0000259" key="5">
    <source>
        <dbReference type="PROSITE" id="PS50097"/>
    </source>
</evidence>
<dbReference type="Gene3D" id="3.30.710.10">
    <property type="entry name" value="Potassium Channel Kv1.1, Chain A"/>
    <property type="match status" value="1"/>
</dbReference>
<evidence type="ECO:0000313" key="7">
    <source>
        <dbReference type="EMBL" id="CAB3369564.1"/>
    </source>
</evidence>
<dbReference type="Gene3D" id="3.30.160.60">
    <property type="entry name" value="Classic Zinc Finger"/>
    <property type="match status" value="1"/>
</dbReference>
<feature type="domain" description="C2H2-type" evidence="6">
    <location>
        <begin position="297"/>
        <end position="325"/>
    </location>
</feature>
<dbReference type="SUPFAM" id="SSF57667">
    <property type="entry name" value="beta-beta-alpha zinc fingers"/>
    <property type="match status" value="1"/>
</dbReference>
<dbReference type="OrthoDB" id="6482909at2759"/>
<keyword evidence="3" id="KW-0863">Zinc-finger</keyword>
<dbReference type="GO" id="GO:0048513">
    <property type="term" value="P:animal organ development"/>
    <property type="evidence" value="ECO:0007669"/>
    <property type="project" value="UniProtKB-ARBA"/>
</dbReference>
<feature type="domain" description="C2H2-type" evidence="6">
    <location>
        <begin position="326"/>
        <end position="349"/>
    </location>
</feature>
<sequence length="396" mass="44657">MDDCTFKSFHDSSTVLCEGIKTRIVDEIGHLLHDEKFVDVTILCDRHVFKAHKVILCLASPLLRELLENNPSPDPVISFSDGVEWTHITWILQYVYSGQVSVPEKHFKEFLKTARLLHISSLYNVKGPELSSPSLKRPSTPEKELPVPPAKKFRITKKVPKRKGNLVPRNIGEEIPIIISTKSLERESCLLNSDLTPSQQIIINAEPVSPEILKEGVYSDPNQEVITIQTGHVDDMPVEEIVEVMTSSGSDNVNVLDAPEDSFAPEVLVSESPENQFKYLYAPSKAHLNPTHSLAPKKCNTCGKVYSNLSNLRQHVNLVHTKHSEVRCTVCSKGFKLELYLRRHLLTVHHIKPVKKDSTTYGKFEITAIKFTNLLPKQERVPQIDEFESISIAAVY</sequence>
<dbReference type="PANTHER" id="PTHR23110">
    <property type="entry name" value="BTB DOMAIN TRANSCRIPTION FACTOR"/>
    <property type="match status" value="1"/>
</dbReference>
<dbReference type="GO" id="GO:0048666">
    <property type="term" value="P:neuron development"/>
    <property type="evidence" value="ECO:0007669"/>
    <property type="project" value="UniProtKB-ARBA"/>
</dbReference>
<dbReference type="InterPro" id="IPR036236">
    <property type="entry name" value="Znf_C2H2_sf"/>
</dbReference>
<dbReference type="SMART" id="SM00355">
    <property type="entry name" value="ZnF_C2H2"/>
    <property type="match status" value="2"/>
</dbReference>
<accession>A0A8S1CNU8</accession>
<proteinExistence type="predicted"/>
<dbReference type="InterPro" id="IPR011333">
    <property type="entry name" value="SKP1/BTB/POZ_sf"/>
</dbReference>
<dbReference type="CDD" id="cd18315">
    <property type="entry name" value="BTB_POZ_BAB-like"/>
    <property type="match status" value="1"/>
</dbReference>
<evidence type="ECO:0000256" key="4">
    <source>
        <dbReference type="SAM" id="MobiDB-lite"/>
    </source>
</evidence>
<protein>
    <recommendedName>
        <fullName evidence="9">BTB domain-containing protein</fullName>
    </recommendedName>
</protein>
<evidence type="ECO:0000256" key="1">
    <source>
        <dbReference type="ARBA" id="ARBA00004123"/>
    </source>
</evidence>
<dbReference type="InterPro" id="IPR000210">
    <property type="entry name" value="BTB/POZ_dom"/>
</dbReference>
<dbReference type="Pfam" id="PF00651">
    <property type="entry name" value="BTB"/>
    <property type="match status" value="1"/>
</dbReference>
<evidence type="ECO:0000313" key="8">
    <source>
        <dbReference type="Proteomes" id="UP000494165"/>
    </source>
</evidence>
<dbReference type="PROSITE" id="PS50157">
    <property type="entry name" value="ZINC_FINGER_C2H2_2"/>
    <property type="match status" value="2"/>
</dbReference>
<feature type="domain" description="BTB" evidence="5">
    <location>
        <begin position="38"/>
        <end position="104"/>
    </location>
</feature>